<sequence>MPSTVVWILIGGWFVFVIILFSIIIDIKRYPWKYGAKEK</sequence>
<feature type="transmembrane region" description="Helical" evidence="1">
    <location>
        <begin position="6"/>
        <end position="27"/>
    </location>
</feature>
<comment type="caution">
    <text evidence="2">The sequence shown here is derived from an EMBL/GenBank/DDBJ whole genome shotgun (WGS) entry which is preliminary data.</text>
</comment>
<reference evidence="2" key="1">
    <citation type="journal article" date="2015" name="Nature">
        <title>Complex archaea that bridge the gap between prokaryotes and eukaryotes.</title>
        <authorList>
            <person name="Spang A."/>
            <person name="Saw J.H."/>
            <person name="Jorgensen S.L."/>
            <person name="Zaremba-Niedzwiedzka K."/>
            <person name="Martijn J."/>
            <person name="Lind A.E."/>
            <person name="van Eijk R."/>
            <person name="Schleper C."/>
            <person name="Guy L."/>
            <person name="Ettema T.J."/>
        </authorList>
    </citation>
    <scope>NUCLEOTIDE SEQUENCE</scope>
</reference>
<proteinExistence type="predicted"/>
<protein>
    <submittedName>
        <fullName evidence="2">Uncharacterized protein</fullName>
    </submittedName>
</protein>
<name>A0A0F8XLA0_9ZZZZ</name>
<keyword evidence="1" id="KW-1133">Transmembrane helix</keyword>
<keyword evidence="1" id="KW-0812">Transmembrane</keyword>
<organism evidence="2">
    <name type="scientific">marine sediment metagenome</name>
    <dbReference type="NCBI Taxonomy" id="412755"/>
    <lineage>
        <taxon>unclassified sequences</taxon>
        <taxon>metagenomes</taxon>
        <taxon>ecological metagenomes</taxon>
    </lineage>
</organism>
<evidence type="ECO:0000313" key="2">
    <source>
        <dbReference type="EMBL" id="KKK69862.1"/>
    </source>
</evidence>
<evidence type="ECO:0000256" key="1">
    <source>
        <dbReference type="SAM" id="Phobius"/>
    </source>
</evidence>
<dbReference type="EMBL" id="LAZR01058452">
    <property type="protein sequence ID" value="KKK69862.1"/>
    <property type="molecule type" value="Genomic_DNA"/>
</dbReference>
<accession>A0A0F8XLA0</accession>
<gene>
    <name evidence="2" type="ORF">LCGC14_2929800</name>
</gene>
<dbReference type="AlphaFoldDB" id="A0A0F8XLA0"/>
<keyword evidence="1" id="KW-0472">Membrane</keyword>